<dbReference type="OrthoDB" id="9889261at2"/>
<keyword evidence="2" id="KW-0472">Membrane</keyword>
<sequence length="218" mass="22983">MPTQEPRDGGWLPSEPPPTPTAAEVLAEEQWAEFTEMSASEVAGSATRWQEGMAALTSALAAGILIANAPDASALDPEWRAWVLLAVIVAALGGLVGLGCVLTASAGVPTTITRKQFEASYITVEEFRRQKMRRIAWLIRVAQFAVVGSVMATICAAVLLWVAPGEEPMLNVQTGDGSSCGAVESADGGEIWLQVRGEKSPRVIPLHDVTNLSVVGSC</sequence>
<gene>
    <name evidence="3" type="ORF">SAMN02745244_02740</name>
</gene>
<evidence type="ECO:0000313" key="4">
    <source>
        <dbReference type="Proteomes" id="UP000184512"/>
    </source>
</evidence>
<feature type="transmembrane region" description="Helical" evidence="2">
    <location>
        <begin position="81"/>
        <end position="108"/>
    </location>
</feature>
<evidence type="ECO:0000256" key="1">
    <source>
        <dbReference type="SAM" id="MobiDB-lite"/>
    </source>
</evidence>
<feature type="transmembrane region" description="Helical" evidence="2">
    <location>
        <begin position="137"/>
        <end position="163"/>
    </location>
</feature>
<keyword evidence="4" id="KW-1185">Reference proteome</keyword>
<keyword evidence="2" id="KW-1133">Transmembrane helix</keyword>
<proteinExistence type="predicted"/>
<accession>A0A1M6K657</accession>
<evidence type="ECO:0000313" key="3">
    <source>
        <dbReference type="EMBL" id="SHJ54441.1"/>
    </source>
</evidence>
<dbReference type="Proteomes" id="UP000184512">
    <property type="component" value="Unassembled WGS sequence"/>
</dbReference>
<protein>
    <submittedName>
        <fullName evidence="3">Uncharacterized protein</fullName>
    </submittedName>
</protein>
<keyword evidence="2" id="KW-0812">Transmembrane</keyword>
<dbReference type="RefSeq" id="WP_139280274.1">
    <property type="nucleotide sequence ID" value="NZ_FQZG01000057.1"/>
</dbReference>
<dbReference type="AlphaFoldDB" id="A0A1M6K657"/>
<feature type="region of interest" description="Disordered" evidence="1">
    <location>
        <begin position="1"/>
        <end position="23"/>
    </location>
</feature>
<organism evidence="3 4">
    <name type="scientific">Tessaracoccus bendigoensis DSM 12906</name>
    <dbReference type="NCBI Taxonomy" id="1123357"/>
    <lineage>
        <taxon>Bacteria</taxon>
        <taxon>Bacillati</taxon>
        <taxon>Actinomycetota</taxon>
        <taxon>Actinomycetes</taxon>
        <taxon>Propionibacteriales</taxon>
        <taxon>Propionibacteriaceae</taxon>
        <taxon>Tessaracoccus</taxon>
    </lineage>
</organism>
<name>A0A1M6K657_9ACTN</name>
<reference evidence="3 4" key="1">
    <citation type="submission" date="2016-11" db="EMBL/GenBank/DDBJ databases">
        <authorList>
            <person name="Jaros S."/>
            <person name="Januszkiewicz K."/>
            <person name="Wedrychowicz H."/>
        </authorList>
    </citation>
    <scope>NUCLEOTIDE SEQUENCE [LARGE SCALE GENOMIC DNA]</scope>
    <source>
        <strain evidence="3 4">DSM 12906</strain>
    </source>
</reference>
<dbReference type="EMBL" id="FQZG01000057">
    <property type="protein sequence ID" value="SHJ54441.1"/>
    <property type="molecule type" value="Genomic_DNA"/>
</dbReference>
<evidence type="ECO:0000256" key="2">
    <source>
        <dbReference type="SAM" id="Phobius"/>
    </source>
</evidence>